<evidence type="ECO:0000256" key="7">
    <source>
        <dbReference type="SAM" id="SignalP"/>
    </source>
</evidence>
<keyword evidence="4" id="KW-0325">Glycoprotein</keyword>
<dbReference type="Proteomes" id="UP000694890">
    <property type="component" value="Linkage group LG10"/>
</dbReference>
<dbReference type="InterPro" id="IPR007110">
    <property type="entry name" value="Ig-like_dom"/>
</dbReference>
<feature type="compositionally biased region" description="Polar residues" evidence="5">
    <location>
        <begin position="305"/>
        <end position="317"/>
    </location>
</feature>
<name>A0AAJ7V861_LATCA</name>
<dbReference type="KEGG" id="lcf:108888477"/>
<evidence type="ECO:0000313" key="10">
    <source>
        <dbReference type="RefSeq" id="XP_018539983.1"/>
    </source>
</evidence>
<dbReference type="InterPro" id="IPR036179">
    <property type="entry name" value="Ig-like_dom_sf"/>
</dbReference>
<evidence type="ECO:0000256" key="4">
    <source>
        <dbReference type="ARBA" id="ARBA00023180"/>
    </source>
</evidence>
<dbReference type="PANTHER" id="PTHR12080">
    <property type="entry name" value="SIGNALING LYMPHOCYTIC ACTIVATION MOLECULE"/>
    <property type="match status" value="1"/>
</dbReference>
<dbReference type="SUPFAM" id="SSF48726">
    <property type="entry name" value="Immunoglobulin"/>
    <property type="match status" value="2"/>
</dbReference>
<dbReference type="InterPro" id="IPR013783">
    <property type="entry name" value="Ig-like_fold"/>
</dbReference>
<evidence type="ECO:0000313" key="9">
    <source>
        <dbReference type="Proteomes" id="UP000694890"/>
    </source>
</evidence>
<dbReference type="GO" id="GO:0005911">
    <property type="term" value="C:cell-cell junction"/>
    <property type="evidence" value="ECO:0007669"/>
    <property type="project" value="TreeGrafter"/>
</dbReference>
<feature type="domain" description="Ig-like" evidence="8">
    <location>
        <begin position="124"/>
        <end position="203"/>
    </location>
</feature>
<sequence length="340" mass="37071">MACFSATLGVIILSGFINLTAASKDICDFYAKAGQSLTLPFFYEGLTNTHVLKWTHNNTIIFFRQQGRVSVGKTEDISATGSLLLKNLQFSSAGAYKANVLHPNGTSAKKWSAHLCMIDKVSKPQLTYVCDFKSSAVNLNCIVAKPQGLVFSWTLDEKTLTSETKQTLSVSLAQLKGQRSFTCSVANKVSQERSDAVRPTCISPSPSPPPSLCFTRKTVVAVVTGGVSLILLLLIIIIILCCCHRRSKTQMRLREKGELRMLSLNKQEPDSISPEYETMHPTEDSPPPSPKPSPRACYKNVSEPEAQTGNGPLQLSTAAEGRQPSPVPKPRTKNPQTSNI</sequence>
<organism evidence="9 10">
    <name type="scientific">Lates calcarifer</name>
    <name type="common">Barramundi</name>
    <name type="synonym">Holocentrus calcarifer</name>
    <dbReference type="NCBI Taxonomy" id="8187"/>
    <lineage>
        <taxon>Eukaryota</taxon>
        <taxon>Metazoa</taxon>
        <taxon>Chordata</taxon>
        <taxon>Craniata</taxon>
        <taxon>Vertebrata</taxon>
        <taxon>Euteleostomi</taxon>
        <taxon>Actinopterygii</taxon>
        <taxon>Neopterygii</taxon>
        <taxon>Teleostei</taxon>
        <taxon>Neoteleostei</taxon>
        <taxon>Acanthomorphata</taxon>
        <taxon>Carangaria</taxon>
        <taxon>Carangaria incertae sedis</taxon>
        <taxon>Centropomidae</taxon>
        <taxon>Lates</taxon>
    </lineage>
</organism>
<keyword evidence="3 6" id="KW-0472">Membrane</keyword>
<dbReference type="GO" id="GO:0016020">
    <property type="term" value="C:membrane"/>
    <property type="evidence" value="ECO:0007669"/>
    <property type="project" value="UniProtKB-SubCell"/>
</dbReference>
<evidence type="ECO:0000256" key="2">
    <source>
        <dbReference type="ARBA" id="ARBA00022729"/>
    </source>
</evidence>
<dbReference type="AlphaFoldDB" id="A0AAJ7V861"/>
<dbReference type="InterPro" id="IPR015631">
    <property type="entry name" value="CD2/SLAM_rcpt"/>
</dbReference>
<dbReference type="PROSITE" id="PS50835">
    <property type="entry name" value="IG_LIKE"/>
    <property type="match status" value="1"/>
</dbReference>
<keyword evidence="2 7" id="KW-0732">Signal</keyword>
<feature type="transmembrane region" description="Helical" evidence="6">
    <location>
        <begin position="219"/>
        <end position="243"/>
    </location>
</feature>
<keyword evidence="6" id="KW-1133">Transmembrane helix</keyword>
<gene>
    <name evidence="10" type="primary">LOC108888477</name>
</gene>
<feature type="compositionally biased region" description="Pro residues" evidence="5">
    <location>
        <begin position="284"/>
        <end position="293"/>
    </location>
</feature>
<evidence type="ECO:0000256" key="5">
    <source>
        <dbReference type="SAM" id="MobiDB-lite"/>
    </source>
</evidence>
<feature type="chain" id="PRO_5042462605" evidence="7">
    <location>
        <begin position="23"/>
        <end position="340"/>
    </location>
</feature>
<keyword evidence="6" id="KW-0812">Transmembrane</keyword>
<protein>
    <submittedName>
        <fullName evidence="10">T-cell surface antigen CD2-like</fullName>
    </submittedName>
</protein>
<dbReference type="RefSeq" id="XP_018539983.1">
    <property type="nucleotide sequence ID" value="XM_018684467.2"/>
</dbReference>
<evidence type="ECO:0000259" key="8">
    <source>
        <dbReference type="PROSITE" id="PS50835"/>
    </source>
</evidence>
<comment type="subcellular location">
    <subcellularLocation>
        <location evidence="1">Membrane</location>
    </subcellularLocation>
</comment>
<reference evidence="10" key="1">
    <citation type="submission" date="2025-08" db="UniProtKB">
        <authorList>
            <consortium name="RefSeq"/>
        </authorList>
    </citation>
    <scope>IDENTIFICATION</scope>
    <source>
        <tissue evidence="10">Brain</tissue>
    </source>
</reference>
<proteinExistence type="predicted"/>
<dbReference type="GeneID" id="108888477"/>
<feature type="region of interest" description="Disordered" evidence="5">
    <location>
        <begin position="262"/>
        <end position="340"/>
    </location>
</feature>
<dbReference type="Gene3D" id="2.60.40.10">
    <property type="entry name" value="Immunoglobulins"/>
    <property type="match status" value="2"/>
</dbReference>
<feature type="signal peptide" evidence="7">
    <location>
        <begin position="1"/>
        <end position="22"/>
    </location>
</feature>
<evidence type="ECO:0000256" key="6">
    <source>
        <dbReference type="SAM" id="Phobius"/>
    </source>
</evidence>
<evidence type="ECO:0000256" key="3">
    <source>
        <dbReference type="ARBA" id="ARBA00023136"/>
    </source>
</evidence>
<accession>A0AAJ7V861</accession>
<evidence type="ECO:0000256" key="1">
    <source>
        <dbReference type="ARBA" id="ARBA00004370"/>
    </source>
</evidence>
<dbReference type="PANTHER" id="PTHR12080:SF59">
    <property type="entry name" value="HEPATIC AND GLIAL CELL ADHESION MOLECULE"/>
    <property type="match status" value="1"/>
</dbReference>